<evidence type="ECO:0000313" key="3">
    <source>
        <dbReference type="Proteomes" id="UP000663879"/>
    </source>
</evidence>
<gene>
    <name evidence="2" type="ORF">OXX778_LOCUS10606</name>
</gene>
<keyword evidence="1" id="KW-0472">Membrane</keyword>
<evidence type="ECO:0000313" key="2">
    <source>
        <dbReference type="EMBL" id="CAF0884821.1"/>
    </source>
</evidence>
<dbReference type="AlphaFoldDB" id="A0A813YIP3"/>
<proteinExistence type="predicted"/>
<dbReference type="EMBL" id="CAJNOC010001701">
    <property type="protein sequence ID" value="CAF0884821.1"/>
    <property type="molecule type" value="Genomic_DNA"/>
</dbReference>
<keyword evidence="3" id="KW-1185">Reference proteome</keyword>
<accession>A0A813YIP3</accession>
<feature type="transmembrane region" description="Helical" evidence="1">
    <location>
        <begin position="116"/>
        <end position="137"/>
    </location>
</feature>
<feature type="transmembrane region" description="Helical" evidence="1">
    <location>
        <begin position="239"/>
        <end position="268"/>
    </location>
</feature>
<protein>
    <recommendedName>
        <fullName evidence="4">Transmembrane protein</fullName>
    </recommendedName>
</protein>
<comment type="caution">
    <text evidence="2">The sequence shown here is derived from an EMBL/GenBank/DDBJ whole genome shotgun (WGS) entry which is preliminary data.</text>
</comment>
<feature type="transmembrane region" description="Helical" evidence="1">
    <location>
        <begin position="366"/>
        <end position="396"/>
    </location>
</feature>
<sequence length="504" mass="59786">MIKNHNEFKSKKSLASIKLSNSNDKIFDSNNYSIKSKSQKSILDDYDFRTQSSPNLNLPSEEYFQIDNIASETSLNQINTKSLFSKNSDKLFNDYFDQLITKWTKQKNLYLTIQKIFVIIDFILTLVILGLSLWVNIDDYFVIITNMANSILYSSFNRVMSFLAYEFLSISSVSLILDLINLFSLIFVKKLLKSHTPGQIYSIVQNQRILVNIKNDFNSDHEVETLKRRVKIRKNLKTVLLNLKFLISIQFILNMSVFLGAGFFNAIYLHFKMNYILSYELPQTLIKVIREYEKQQRLAIIKKEQSLFRFENLIVNSTEENLINRINSKFNCCNYQNPYQYGDLAPLSCNYGQGCLKPMQEFLWNYLYGTVIVLLFVGSLKFLIQIVLFFNFYLIFLRRLIRKIYFVNIRRLVDNETDDSDRGIARNKLDKIRKQKEAQLSKEEEEEVSETQVEFELSKNLDLDKKQEEYEKKLFKQKRFKELRYEQMQRRLQAQHLLDMNDDF</sequence>
<keyword evidence="1" id="KW-0812">Transmembrane</keyword>
<evidence type="ECO:0000256" key="1">
    <source>
        <dbReference type="SAM" id="Phobius"/>
    </source>
</evidence>
<evidence type="ECO:0008006" key="4">
    <source>
        <dbReference type="Google" id="ProtNLM"/>
    </source>
</evidence>
<reference evidence="2" key="1">
    <citation type="submission" date="2021-02" db="EMBL/GenBank/DDBJ databases">
        <authorList>
            <person name="Nowell W R."/>
        </authorList>
    </citation>
    <scope>NUCLEOTIDE SEQUENCE</scope>
    <source>
        <strain evidence="2">Ploen Becks lab</strain>
    </source>
</reference>
<keyword evidence="1" id="KW-1133">Transmembrane helix</keyword>
<dbReference type="Proteomes" id="UP000663879">
    <property type="component" value="Unassembled WGS sequence"/>
</dbReference>
<organism evidence="2 3">
    <name type="scientific">Brachionus calyciflorus</name>
    <dbReference type="NCBI Taxonomy" id="104777"/>
    <lineage>
        <taxon>Eukaryota</taxon>
        <taxon>Metazoa</taxon>
        <taxon>Spiralia</taxon>
        <taxon>Gnathifera</taxon>
        <taxon>Rotifera</taxon>
        <taxon>Eurotatoria</taxon>
        <taxon>Monogononta</taxon>
        <taxon>Pseudotrocha</taxon>
        <taxon>Ploima</taxon>
        <taxon>Brachionidae</taxon>
        <taxon>Brachionus</taxon>
    </lineage>
</organism>
<feature type="transmembrane region" description="Helical" evidence="1">
    <location>
        <begin position="162"/>
        <end position="188"/>
    </location>
</feature>
<name>A0A813YIP3_9BILA</name>